<dbReference type="KEGG" id="pif:PITG_14925"/>
<proteinExistence type="predicted"/>
<dbReference type="OrthoDB" id="124690at2759"/>
<keyword evidence="2" id="KW-1185">Reference proteome</keyword>
<name>D0NPC1_PHYIT</name>
<protein>
    <recommendedName>
        <fullName evidence="3">DDE-1 domain-containing protein</fullName>
    </recommendedName>
</protein>
<dbReference type="VEuPathDB" id="FungiDB:PITG_14925"/>
<dbReference type="InParanoid" id="D0NPC1"/>
<dbReference type="AlphaFoldDB" id="D0NPC1"/>
<reference evidence="2" key="1">
    <citation type="journal article" date="2009" name="Nature">
        <title>Genome sequence and analysis of the Irish potato famine pathogen Phytophthora infestans.</title>
        <authorList>
            <consortium name="The Broad Institute Genome Sequencing Platform"/>
            <person name="Haas B.J."/>
            <person name="Kamoun S."/>
            <person name="Zody M.C."/>
            <person name="Jiang R.H."/>
            <person name="Handsaker R.E."/>
            <person name="Cano L.M."/>
            <person name="Grabherr M."/>
            <person name="Kodira C.D."/>
            <person name="Raffaele S."/>
            <person name="Torto-Alalibo T."/>
            <person name="Bozkurt T.O."/>
            <person name="Ah-Fong A.M."/>
            <person name="Alvarado L."/>
            <person name="Anderson V.L."/>
            <person name="Armstrong M.R."/>
            <person name="Avrova A."/>
            <person name="Baxter L."/>
            <person name="Beynon J."/>
            <person name="Boevink P.C."/>
            <person name="Bollmann S.R."/>
            <person name="Bos J.I."/>
            <person name="Bulone V."/>
            <person name="Cai G."/>
            <person name="Cakir C."/>
            <person name="Carrington J.C."/>
            <person name="Chawner M."/>
            <person name="Conti L."/>
            <person name="Costanzo S."/>
            <person name="Ewan R."/>
            <person name="Fahlgren N."/>
            <person name="Fischbach M.A."/>
            <person name="Fugelstad J."/>
            <person name="Gilroy E.M."/>
            <person name="Gnerre S."/>
            <person name="Green P.J."/>
            <person name="Grenville-Briggs L.J."/>
            <person name="Griffith J."/>
            <person name="Grunwald N.J."/>
            <person name="Horn K."/>
            <person name="Horner N.R."/>
            <person name="Hu C.H."/>
            <person name="Huitema E."/>
            <person name="Jeong D.H."/>
            <person name="Jones A.M."/>
            <person name="Jones J.D."/>
            <person name="Jones R.W."/>
            <person name="Karlsson E.K."/>
            <person name="Kunjeti S.G."/>
            <person name="Lamour K."/>
            <person name="Liu Z."/>
            <person name="Ma L."/>
            <person name="Maclean D."/>
            <person name="Chibucos M.C."/>
            <person name="McDonald H."/>
            <person name="McWalters J."/>
            <person name="Meijer H.J."/>
            <person name="Morgan W."/>
            <person name="Morris P.F."/>
            <person name="Munro C.A."/>
            <person name="O'Neill K."/>
            <person name="Ospina-Giraldo M."/>
            <person name="Pinzon A."/>
            <person name="Pritchard L."/>
            <person name="Ramsahoye B."/>
            <person name="Ren Q."/>
            <person name="Restrepo S."/>
            <person name="Roy S."/>
            <person name="Sadanandom A."/>
            <person name="Savidor A."/>
            <person name="Schornack S."/>
            <person name="Schwartz D.C."/>
            <person name="Schumann U.D."/>
            <person name="Schwessinger B."/>
            <person name="Seyer L."/>
            <person name="Sharpe T."/>
            <person name="Silvar C."/>
            <person name="Song J."/>
            <person name="Studholme D.J."/>
            <person name="Sykes S."/>
            <person name="Thines M."/>
            <person name="van de Vondervoort P.J."/>
            <person name="Phuntumart V."/>
            <person name="Wawra S."/>
            <person name="Weide R."/>
            <person name="Win J."/>
            <person name="Young C."/>
            <person name="Zhou S."/>
            <person name="Fry W."/>
            <person name="Meyers B.C."/>
            <person name="van West P."/>
            <person name="Ristaino J."/>
            <person name="Govers F."/>
            <person name="Birch P.R."/>
            <person name="Whisson S.C."/>
            <person name="Judelson H.S."/>
            <person name="Nusbaum C."/>
        </authorList>
    </citation>
    <scope>NUCLEOTIDE SEQUENCE [LARGE SCALE GENOMIC DNA]</scope>
    <source>
        <strain evidence="2">T30-4</strain>
    </source>
</reference>
<accession>D0NPC1</accession>
<dbReference type="GeneID" id="9468105"/>
<dbReference type="eggNOG" id="KOG3105">
    <property type="taxonomic scope" value="Eukaryota"/>
</dbReference>
<organism evidence="1 2">
    <name type="scientific">Phytophthora infestans (strain T30-4)</name>
    <name type="common">Potato late blight agent</name>
    <dbReference type="NCBI Taxonomy" id="403677"/>
    <lineage>
        <taxon>Eukaryota</taxon>
        <taxon>Sar</taxon>
        <taxon>Stramenopiles</taxon>
        <taxon>Oomycota</taxon>
        <taxon>Peronosporomycetes</taxon>
        <taxon>Peronosporales</taxon>
        <taxon>Peronosporaceae</taxon>
        <taxon>Phytophthora</taxon>
    </lineage>
</organism>
<dbReference type="EMBL" id="DS028150">
    <property type="protein sequence ID" value="EEY62463.1"/>
    <property type="molecule type" value="Genomic_DNA"/>
</dbReference>
<sequence length="233" mass="25840">MGTKKQRGYSIKEKLAVVDFIERIGLTAAVEKLGHGAWVVGMIAFTQENYPDWIEAYAENKTSDESGRRALERLLQRTDDRYGFSPQNAQETKLPSVDLKRLKTDFAIEFWCKYGSYSLPEIYNMDETAIQFDIPPARTWTIKGRKGSARVQNLTKHCGRMTAVMTARADVEGMRVVAEQACAAVVPLPAKATSSVVVTTPRPTRPVSYSLSVSSDLGVLLQTDPSVQMSGDQ</sequence>
<dbReference type="HOGENOM" id="CLU_1191913_0_0_1"/>
<evidence type="ECO:0008006" key="3">
    <source>
        <dbReference type="Google" id="ProtNLM"/>
    </source>
</evidence>
<evidence type="ECO:0000313" key="1">
    <source>
        <dbReference type="EMBL" id="EEY62463.1"/>
    </source>
</evidence>
<evidence type="ECO:0000313" key="2">
    <source>
        <dbReference type="Proteomes" id="UP000006643"/>
    </source>
</evidence>
<dbReference type="RefSeq" id="XP_002899099.1">
    <property type="nucleotide sequence ID" value="XM_002899053.1"/>
</dbReference>
<gene>
    <name evidence="1" type="ORF">PITG_14925</name>
</gene>
<dbReference type="Proteomes" id="UP000006643">
    <property type="component" value="Unassembled WGS sequence"/>
</dbReference>